<dbReference type="AlphaFoldDB" id="A0AAN4Z2K2"/>
<feature type="non-terminal residue" evidence="2">
    <location>
        <position position="208"/>
    </location>
</feature>
<accession>A0AAN4Z2K2</accession>
<dbReference type="Pfam" id="PF00773">
    <property type="entry name" value="RNB"/>
    <property type="match status" value="1"/>
</dbReference>
<protein>
    <recommendedName>
        <fullName evidence="1">RNB domain-containing protein</fullName>
    </recommendedName>
</protein>
<dbReference type="PANTHER" id="PTHR23355">
    <property type="entry name" value="RIBONUCLEASE"/>
    <property type="match status" value="1"/>
</dbReference>
<dbReference type="GO" id="GO:0003723">
    <property type="term" value="F:RNA binding"/>
    <property type="evidence" value="ECO:0007669"/>
    <property type="project" value="InterPro"/>
</dbReference>
<dbReference type="GO" id="GO:0000175">
    <property type="term" value="F:3'-5'-RNA exonuclease activity"/>
    <property type="evidence" value="ECO:0007669"/>
    <property type="project" value="TreeGrafter"/>
</dbReference>
<keyword evidence="3" id="KW-1185">Reference proteome</keyword>
<gene>
    <name evidence="2" type="ORF">PMAYCL1PPCAC_02896</name>
</gene>
<evidence type="ECO:0000313" key="2">
    <source>
        <dbReference type="EMBL" id="GMR32701.1"/>
    </source>
</evidence>
<dbReference type="InterPro" id="IPR012340">
    <property type="entry name" value="NA-bd_OB-fold"/>
</dbReference>
<dbReference type="GO" id="GO:0000932">
    <property type="term" value="C:P-body"/>
    <property type="evidence" value="ECO:0007669"/>
    <property type="project" value="TreeGrafter"/>
</dbReference>
<organism evidence="2 3">
    <name type="scientific">Pristionchus mayeri</name>
    <dbReference type="NCBI Taxonomy" id="1317129"/>
    <lineage>
        <taxon>Eukaryota</taxon>
        <taxon>Metazoa</taxon>
        <taxon>Ecdysozoa</taxon>
        <taxon>Nematoda</taxon>
        <taxon>Chromadorea</taxon>
        <taxon>Rhabditida</taxon>
        <taxon>Rhabditina</taxon>
        <taxon>Diplogasteromorpha</taxon>
        <taxon>Diplogasteroidea</taxon>
        <taxon>Neodiplogasteridae</taxon>
        <taxon>Pristionchus</taxon>
    </lineage>
</organism>
<reference evidence="3" key="1">
    <citation type="submission" date="2022-10" db="EMBL/GenBank/DDBJ databases">
        <title>Genome assembly of Pristionchus species.</title>
        <authorList>
            <person name="Yoshida K."/>
            <person name="Sommer R.J."/>
        </authorList>
    </citation>
    <scope>NUCLEOTIDE SEQUENCE [LARGE SCALE GENOMIC DNA]</scope>
    <source>
        <strain evidence="3">RS5460</strain>
    </source>
</reference>
<name>A0AAN4Z2K2_9BILA</name>
<evidence type="ECO:0000313" key="3">
    <source>
        <dbReference type="Proteomes" id="UP001328107"/>
    </source>
</evidence>
<comment type="caution">
    <text evidence="2">The sequence shown here is derived from an EMBL/GenBank/DDBJ whole genome shotgun (WGS) entry which is preliminary data.</text>
</comment>
<dbReference type="GO" id="GO:0010587">
    <property type="term" value="P:miRNA catabolic process"/>
    <property type="evidence" value="ECO:0007669"/>
    <property type="project" value="TreeGrafter"/>
</dbReference>
<feature type="domain" description="RNB" evidence="1">
    <location>
        <begin position="1"/>
        <end position="208"/>
    </location>
</feature>
<dbReference type="EMBL" id="BTRK01000001">
    <property type="protein sequence ID" value="GMR32701.1"/>
    <property type="molecule type" value="Genomic_DNA"/>
</dbReference>
<dbReference type="SMART" id="SM00955">
    <property type="entry name" value="RNB"/>
    <property type="match status" value="1"/>
</dbReference>
<dbReference type="InterPro" id="IPR050180">
    <property type="entry name" value="RNR_Ribonuclease"/>
</dbReference>
<dbReference type="PANTHER" id="PTHR23355:SF9">
    <property type="entry name" value="DIS3-LIKE EXONUCLEASE 2"/>
    <property type="match status" value="1"/>
</dbReference>
<dbReference type="InterPro" id="IPR001900">
    <property type="entry name" value="RNase_II/R"/>
</dbReference>
<sequence length="208" mass="23821">MNSIVHIFLQHSLFSGRTPVDVKSKVLTLHEAAMHLRKRREANGSLRLDQPKLKFALDDDTKLPFGMTIYERKDSLFEEFVLLANMAVAKRIEDSFPTISVLRCHPPPKQKVMREILEMCEKIGFPLDALSSGLLSSSLRKFEGNEAVETAVNQVLSSFMMKPMQLARYFCTGTVKSKEAYHHYALNVPFYTHFTSPIRRCPDVMVQR</sequence>
<dbReference type="GO" id="GO:0006402">
    <property type="term" value="P:mRNA catabolic process"/>
    <property type="evidence" value="ECO:0007669"/>
    <property type="project" value="TreeGrafter"/>
</dbReference>
<proteinExistence type="predicted"/>
<dbReference type="SUPFAM" id="SSF50249">
    <property type="entry name" value="Nucleic acid-binding proteins"/>
    <property type="match status" value="1"/>
</dbReference>
<dbReference type="Proteomes" id="UP001328107">
    <property type="component" value="Unassembled WGS sequence"/>
</dbReference>
<evidence type="ECO:0000259" key="1">
    <source>
        <dbReference type="SMART" id="SM00955"/>
    </source>
</evidence>